<evidence type="ECO:0000313" key="1">
    <source>
        <dbReference type="EMBL" id="MEQ2259088.1"/>
    </source>
</evidence>
<dbReference type="SUPFAM" id="SSF48726">
    <property type="entry name" value="Immunoglobulin"/>
    <property type="match status" value="1"/>
</dbReference>
<protein>
    <recommendedName>
        <fullName evidence="3">Immunoglobulin I-set domain-containing protein</fullName>
    </recommendedName>
</protein>
<dbReference type="InterPro" id="IPR013783">
    <property type="entry name" value="Ig-like_fold"/>
</dbReference>
<gene>
    <name evidence="1" type="ORF">XENORESO_006615</name>
</gene>
<proteinExistence type="predicted"/>
<accession>A0ABV0VQU2</accession>
<dbReference type="Proteomes" id="UP001444071">
    <property type="component" value="Unassembled WGS sequence"/>
</dbReference>
<organism evidence="1 2">
    <name type="scientific">Xenotaenia resolanae</name>
    <dbReference type="NCBI Taxonomy" id="208358"/>
    <lineage>
        <taxon>Eukaryota</taxon>
        <taxon>Metazoa</taxon>
        <taxon>Chordata</taxon>
        <taxon>Craniata</taxon>
        <taxon>Vertebrata</taxon>
        <taxon>Euteleostomi</taxon>
        <taxon>Actinopterygii</taxon>
        <taxon>Neopterygii</taxon>
        <taxon>Teleostei</taxon>
        <taxon>Neoteleostei</taxon>
        <taxon>Acanthomorphata</taxon>
        <taxon>Ovalentaria</taxon>
        <taxon>Atherinomorphae</taxon>
        <taxon>Cyprinodontiformes</taxon>
        <taxon>Goodeidae</taxon>
        <taxon>Xenotaenia</taxon>
    </lineage>
</organism>
<feature type="non-terminal residue" evidence="1">
    <location>
        <position position="1"/>
    </location>
</feature>
<dbReference type="InterPro" id="IPR036179">
    <property type="entry name" value="Ig-like_dom_sf"/>
</dbReference>
<evidence type="ECO:0000313" key="2">
    <source>
        <dbReference type="Proteomes" id="UP001444071"/>
    </source>
</evidence>
<keyword evidence="2" id="KW-1185">Reference proteome</keyword>
<dbReference type="EMBL" id="JAHRIM010002233">
    <property type="protein sequence ID" value="MEQ2259088.1"/>
    <property type="molecule type" value="Genomic_DNA"/>
</dbReference>
<comment type="caution">
    <text evidence="1">The sequence shown here is derived from an EMBL/GenBank/DDBJ whole genome shotgun (WGS) entry which is preliminary data.</text>
</comment>
<name>A0ABV0VQU2_9TELE</name>
<dbReference type="Gene3D" id="2.60.40.10">
    <property type="entry name" value="Immunoglobulins"/>
    <property type="match status" value="1"/>
</dbReference>
<reference evidence="1 2" key="1">
    <citation type="submission" date="2021-06" db="EMBL/GenBank/DDBJ databases">
        <authorList>
            <person name="Palmer J.M."/>
        </authorList>
    </citation>
    <scope>NUCLEOTIDE SEQUENCE [LARGE SCALE GENOMIC DNA]</scope>
    <source>
        <strain evidence="1 2">XR_2019</strain>
        <tissue evidence="1">Muscle</tissue>
    </source>
</reference>
<evidence type="ECO:0008006" key="3">
    <source>
        <dbReference type="Google" id="ProtNLM"/>
    </source>
</evidence>
<sequence length="51" mass="5682">KLTGKLIIEPAEKSHSGSYVCVARNIMGERHSRAARLSVLGQTRLEKRFSV</sequence>